<evidence type="ECO:0000256" key="4">
    <source>
        <dbReference type="ARBA" id="ARBA00023235"/>
    </source>
</evidence>
<evidence type="ECO:0000256" key="5">
    <source>
        <dbReference type="PIRNR" id="PIRNR026640"/>
    </source>
</evidence>
<sequence>MGIRTPLRHLLVPASALTLLLSAVPAVAASPGTASRTYAQLLPLADLSAQRLRTADQVAAAKWGTGGPVDDPARERQVLDAVAARAGELGADPAATVRIFRDQIEANKTVQRGLHRRWEVDPSQAPAERPDLAEVREEINRLNDGLVAAVAASARARAARSCGAQLTAGAARVRHEQRLGALHTKALVRALSSVCSRGA</sequence>
<evidence type="ECO:0000256" key="2">
    <source>
        <dbReference type="ARBA" id="ARBA00012404"/>
    </source>
</evidence>
<dbReference type="InterPro" id="IPR051331">
    <property type="entry name" value="Chorismate_mutase-related"/>
</dbReference>
<keyword evidence="4 5" id="KW-0413">Isomerase</keyword>
<evidence type="ECO:0000256" key="3">
    <source>
        <dbReference type="ARBA" id="ARBA00022729"/>
    </source>
</evidence>
<dbReference type="PIRSF" id="PIRSF026640">
    <property type="entry name" value="Peripl_chor_mut"/>
    <property type="match status" value="1"/>
</dbReference>
<comment type="pathway">
    <text evidence="1 5">Metabolic intermediate biosynthesis; prephenate biosynthesis; prephenate from chorismate: step 1/1.</text>
</comment>
<feature type="chain" id="PRO_5047475097" description="Chorismate mutase" evidence="6">
    <location>
        <begin position="29"/>
        <end position="199"/>
    </location>
</feature>
<keyword evidence="9" id="KW-1185">Reference proteome</keyword>
<dbReference type="Pfam" id="PF01817">
    <property type="entry name" value="CM_2"/>
    <property type="match status" value="1"/>
</dbReference>
<proteinExistence type="predicted"/>
<accession>A0ABN1AM89</accession>
<evidence type="ECO:0000313" key="9">
    <source>
        <dbReference type="Proteomes" id="UP001499895"/>
    </source>
</evidence>
<feature type="signal peptide" evidence="6">
    <location>
        <begin position="1"/>
        <end position="28"/>
    </location>
</feature>
<comment type="function">
    <text evidence="5">Catalyzes the Claisen rearrangement of chorismate to prephenate.</text>
</comment>
<dbReference type="PANTHER" id="PTHR38041:SF2">
    <property type="entry name" value="SECRETED CHORISMATE MUTASE"/>
    <property type="match status" value="1"/>
</dbReference>
<evidence type="ECO:0000256" key="6">
    <source>
        <dbReference type="SAM" id="SignalP"/>
    </source>
</evidence>
<evidence type="ECO:0000313" key="8">
    <source>
        <dbReference type="EMBL" id="GAA0479957.1"/>
    </source>
</evidence>
<gene>
    <name evidence="8" type="ORF">GCM10009544_47400</name>
</gene>
<dbReference type="NCBIfam" id="TIGR01806">
    <property type="entry name" value="CM_mono2"/>
    <property type="match status" value="1"/>
</dbReference>
<dbReference type="SUPFAM" id="SSF48600">
    <property type="entry name" value="Chorismate mutase II"/>
    <property type="match status" value="1"/>
</dbReference>
<dbReference type="SMART" id="SM00830">
    <property type="entry name" value="CM_2"/>
    <property type="match status" value="1"/>
</dbReference>
<organism evidence="8 9">
    <name type="scientific">Streptomyces stramineus</name>
    <dbReference type="NCBI Taxonomy" id="173861"/>
    <lineage>
        <taxon>Bacteria</taxon>
        <taxon>Bacillati</taxon>
        <taxon>Actinomycetota</taxon>
        <taxon>Actinomycetes</taxon>
        <taxon>Kitasatosporales</taxon>
        <taxon>Streptomycetaceae</taxon>
        <taxon>Streptomyces</taxon>
    </lineage>
</organism>
<dbReference type="InterPro" id="IPR008240">
    <property type="entry name" value="Chorismate_mutase_periplasmic"/>
</dbReference>
<reference evidence="8 9" key="1">
    <citation type="journal article" date="2019" name="Int. J. Syst. Evol. Microbiol.">
        <title>The Global Catalogue of Microorganisms (GCM) 10K type strain sequencing project: providing services to taxonomists for standard genome sequencing and annotation.</title>
        <authorList>
            <consortium name="The Broad Institute Genomics Platform"/>
            <consortium name="The Broad Institute Genome Sequencing Center for Infectious Disease"/>
            <person name="Wu L."/>
            <person name="Ma J."/>
        </authorList>
    </citation>
    <scope>NUCLEOTIDE SEQUENCE [LARGE SCALE GENOMIC DNA]</scope>
    <source>
        <strain evidence="8 9">JCM 10649</strain>
    </source>
</reference>
<name>A0ABN1AM89_9ACTN</name>
<dbReference type="InterPro" id="IPR002701">
    <property type="entry name" value="CM_II_prokaryot"/>
</dbReference>
<dbReference type="PROSITE" id="PS51168">
    <property type="entry name" value="CHORISMATE_MUT_2"/>
    <property type="match status" value="1"/>
</dbReference>
<comment type="caution">
    <text evidence="8">The sequence shown here is derived from an EMBL/GenBank/DDBJ whole genome shotgun (WGS) entry which is preliminary data.</text>
</comment>
<dbReference type="InterPro" id="IPR036263">
    <property type="entry name" value="Chorismate_II_sf"/>
</dbReference>
<dbReference type="EC" id="5.4.99.5" evidence="2 5"/>
<keyword evidence="3 6" id="KW-0732">Signal</keyword>
<dbReference type="Proteomes" id="UP001499895">
    <property type="component" value="Unassembled WGS sequence"/>
</dbReference>
<dbReference type="NCBIfam" id="NF006741">
    <property type="entry name" value="PRK09269.1"/>
    <property type="match status" value="1"/>
</dbReference>
<dbReference type="PANTHER" id="PTHR38041">
    <property type="entry name" value="CHORISMATE MUTASE"/>
    <property type="match status" value="1"/>
</dbReference>
<protein>
    <recommendedName>
        <fullName evidence="2 5">Chorismate mutase</fullName>
        <ecNumber evidence="2 5">5.4.99.5</ecNumber>
    </recommendedName>
</protein>
<feature type="domain" description="Chorismate mutase" evidence="7">
    <location>
        <begin position="11"/>
        <end position="115"/>
    </location>
</feature>
<dbReference type="RefSeq" id="WP_344094167.1">
    <property type="nucleotide sequence ID" value="NZ_BAAAHB010000064.1"/>
</dbReference>
<dbReference type="Gene3D" id="1.20.59.10">
    <property type="entry name" value="Chorismate mutase"/>
    <property type="match status" value="1"/>
</dbReference>
<dbReference type="EMBL" id="BAAAHB010000064">
    <property type="protein sequence ID" value="GAA0479957.1"/>
    <property type="molecule type" value="Genomic_DNA"/>
</dbReference>
<evidence type="ECO:0000259" key="7">
    <source>
        <dbReference type="PROSITE" id="PS51168"/>
    </source>
</evidence>
<dbReference type="InterPro" id="IPR036979">
    <property type="entry name" value="CM_dom_sf"/>
</dbReference>
<comment type="catalytic activity">
    <reaction evidence="5">
        <text>chorismate = prephenate</text>
        <dbReference type="Rhea" id="RHEA:13897"/>
        <dbReference type="ChEBI" id="CHEBI:29748"/>
        <dbReference type="ChEBI" id="CHEBI:29934"/>
        <dbReference type="EC" id="5.4.99.5"/>
    </reaction>
</comment>
<evidence type="ECO:0000256" key="1">
    <source>
        <dbReference type="ARBA" id="ARBA00004817"/>
    </source>
</evidence>